<dbReference type="PANTHER" id="PTHR37947">
    <property type="entry name" value="BLL2462 PROTEIN"/>
    <property type="match status" value="1"/>
</dbReference>
<dbReference type="InterPro" id="IPR036465">
    <property type="entry name" value="vWFA_dom_sf"/>
</dbReference>
<evidence type="ECO:0000313" key="2">
    <source>
        <dbReference type="EMBL" id="QDS94114.1"/>
    </source>
</evidence>
<organism evidence="2 3">
    <name type="scientific">Roseimaritima multifibrata</name>
    <dbReference type="NCBI Taxonomy" id="1930274"/>
    <lineage>
        <taxon>Bacteria</taxon>
        <taxon>Pseudomonadati</taxon>
        <taxon>Planctomycetota</taxon>
        <taxon>Planctomycetia</taxon>
        <taxon>Pirellulales</taxon>
        <taxon>Pirellulaceae</taxon>
        <taxon>Roseimaritima</taxon>
    </lineage>
</organism>
<dbReference type="SUPFAM" id="SSF53300">
    <property type="entry name" value="vWA-like"/>
    <property type="match status" value="1"/>
</dbReference>
<sequence length="909" mass="101660">MTTLKFVGDVPLWLGVILSIAVAAMSWRYYRRESLELSGRLRWLLPTLRTVAFVLGILILTGPVLHHRQTIGDLGKVQIYFDGSESMQMLDPHMSLRRKLEIVIATGWLPNVDLDQSTFQFSDALQNIRTKHEQQLLGIEQTDLAKVREQIQSFGKGLADLGPMIPPKFVATFESSLTQPLARLGSIESVEESVTQYRTLFAVSRDLESAAEQAALERLIQQNDSVRAALTQFDETPRWQRAQAGFLQSPTKVLTELRKNHEVNIHRLLGQDAIREESLQGSDTDTEEEAPVQLFASATDLATGISTNQEDSVASSDPSEASQAKTSIVLVSDGQHNSGPSPIQAARILGAQGIPFFCVSMGAAHPAYDLSVVKVAHPERVFRTDLVRGTVTIRDQYPAGHPVLAQIFSGDTVLWRKQLRTENSGERRIDFEFSVDPIVKNASEGSPTDVQQHVVPLALRASLVPLADELQVDNNHRRFHLAAIADSQKVLILDGRSRWETRYLRNAFERDEQWSVNTVIAGAATENGTLPRGEAPNQFPATRSDLFEYDLVIFGEIGPELFEQHELIWLQEFVDARGGGMIFIDGQRGLLKQLAATPLAGLLPVRWLPDSARQKPKRFELTDSGEAAPALRLSDDSVENRRLWSELPPPHSFMPVESVPSAQVLVNLDVADKLYPVIIRQPYGAGQVLFMAFDESWRWRYRTADLWHQRLWNQFAELVMPPPYAASDEYVSIDSGKVRYESNDSVPLRVRLNGLDGAPMTNANVDALIWKDNQLTTTVNLKPDPDVPGVYRAISHALSPGAYEVSVQASGFSQSALQARSEFVVMDQISAEQNTTSANERLLQQLATESGGLFLREEEIGQLPDRLLPFSQGRVIESDHLIWQSYWWFFAILSMITIEWILRKRVGLL</sequence>
<protein>
    <submittedName>
        <fullName evidence="2">Uncharacterized protein</fullName>
    </submittedName>
</protein>
<keyword evidence="1" id="KW-0472">Membrane</keyword>
<dbReference type="SUPFAM" id="SSF52317">
    <property type="entry name" value="Class I glutamine amidotransferase-like"/>
    <property type="match status" value="1"/>
</dbReference>
<dbReference type="RefSeq" id="WP_145352149.1">
    <property type="nucleotide sequence ID" value="NZ_CP036262.1"/>
</dbReference>
<keyword evidence="3" id="KW-1185">Reference proteome</keyword>
<dbReference type="Gene3D" id="3.40.50.410">
    <property type="entry name" value="von Willebrand factor, type A domain"/>
    <property type="match status" value="1"/>
</dbReference>
<dbReference type="EMBL" id="CP036262">
    <property type="protein sequence ID" value="QDS94114.1"/>
    <property type="molecule type" value="Genomic_DNA"/>
</dbReference>
<dbReference type="Gene3D" id="3.40.50.880">
    <property type="match status" value="1"/>
</dbReference>
<dbReference type="KEGG" id="rml:FF011L_28920"/>
<accession>A0A517MGV5</accession>
<keyword evidence="1" id="KW-0812">Transmembrane</keyword>
<evidence type="ECO:0000256" key="1">
    <source>
        <dbReference type="SAM" id="Phobius"/>
    </source>
</evidence>
<dbReference type="OrthoDB" id="252901at2"/>
<gene>
    <name evidence="2" type="ORF">FF011L_28920</name>
</gene>
<feature type="transmembrane region" description="Helical" evidence="1">
    <location>
        <begin position="42"/>
        <end position="65"/>
    </location>
</feature>
<name>A0A517MGV5_9BACT</name>
<dbReference type="AlphaFoldDB" id="A0A517MGV5"/>
<feature type="transmembrane region" description="Helical" evidence="1">
    <location>
        <begin position="885"/>
        <end position="902"/>
    </location>
</feature>
<feature type="transmembrane region" description="Helical" evidence="1">
    <location>
        <begin position="12"/>
        <end position="30"/>
    </location>
</feature>
<evidence type="ECO:0000313" key="3">
    <source>
        <dbReference type="Proteomes" id="UP000320672"/>
    </source>
</evidence>
<keyword evidence="1" id="KW-1133">Transmembrane helix</keyword>
<dbReference type="InterPro" id="IPR029062">
    <property type="entry name" value="Class_I_gatase-like"/>
</dbReference>
<proteinExistence type="predicted"/>
<dbReference type="PANTHER" id="PTHR37947:SF1">
    <property type="entry name" value="BLL2462 PROTEIN"/>
    <property type="match status" value="1"/>
</dbReference>
<reference evidence="2 3" key="1">
    <citation type="submission" date="2019-02" db="EMBL/GenBank/DDBJ databases">
        <title>Deep-cultivation of Planctomycetes and their phenomic and genomic characterization uncovers novel biology.</title>
        <authorList>
            <person name="Wiegand S."/>
            <person name="Jogler M."/>
            <person name="Boedeker C."/>
            <person name="Pinto D."/>
            <person name="Vollmers J."/>
            <person name="Rivas-Marin E."/>
            <person name="Kohn T."/>
            <person name="Peeters S.H."/>
            <person name="Heuer A."/>
            <person name="Rast P."/>
            <person name="Oberbeckmann S."/>
            <person name="Bunk B."/>
            <person name="Jeske O."/>
            <person name="Meyerdierks A."/>
            <person name="Storesund J.E."/>
            <person name="Kallscheuer N."/>
            <person name="Luecker S."/>
            <person name="Lage O.M."/>
            <person name="Pohl T."/>
            <person name="Merkel B.J."/>
            <person name="Hornburger P."/>
            <person name="Mueller R.-W."/>
            <person name="Bruemmer F."/>
            <person name="Labrenz M."/>
            <person name="Spormann A.M."/>
            <person name="Op den Camp H."/>
            <person name="Overmann J."/>
            <person name="Amann R."/>
            <person name="Jetten M.S.M."/>
            <person name="Mascher T."/>
            <person name="Medema M.H."/>
            <person name="Devos D.P."/>
            <person name="Kaster A.-K."/>
            <person name="Ovreas L."/>
            <person name="Rohde M."/>
            <person name="Galperin M.Y."/>
            <person name="Jogler C."/>
        </authorList>
    </citation>
    <scope>NUCLEOTIDE SEQUENCE [LARGE SCALE GENOMIC DNA]</scope>
    <source>
        <strain evidence="2 3">FF011L</strain>
    </source>
</reference>
<dbReference type="Proteomes" id="UP000320672">
    <property type="component" value="Chromosome"/>
</dbReference>